<sequence>MSGASTPTSQLDLGSFYCACPPSAQSRLQS</sequence>
<accession>A0A0E9XEB9</accession>
<reference evidence="1" key="2">
    <citation type="journal article" date="2015" name="Fish Shellfish Immunol.">
        <title>Early steps in the European eel (Anguilla anguilla)-Vibrio vulnificus interaction in the gills: Role of the RtxA13 toxin.</title>
        <authorList>
            <person name="Callol A."/>
            <person name="Pajuelo D."/>
            <person name="Ebbesson L."/>
            <person name="Teles M."/>
            <person name="MacKenzie S."/>
            <person name="Amaro C."/>
        </authorList>
    </citation>
    <scope>NUCLEOTIDE SEQUENCE</scope>
</reference>
<protein>
    <submittedName>
        <fullName evidence="1">Uncharacterized protein</fullName>
    </submittedName>
</protein>
<organism evidence="1">
    <name type="scientific">Anguilla anguilla</name>
    <name type="common">European freshwater eel</name>
    <name type="synonym">Muraena anguilla</name>
    <dbReference type="NCBI Taxonomy" id="7936"/>
    <lineage>
        <taxon>Eukaryota</taxon>
        <taxon>Metazoa</taxon>
        <taxon>Chordata</taxon>
        <taxon>Craniata</taxon>
        <taxon>Vertebrata</taxon>
        <taxon>Euteleostomi</taxon>
        <taxon>Actinopterygii</taxon>
        <taxon>Neopterygii</taxon>
        <taxon>Teleostei</taxon>
        <taxon>Anguilliformes</taxon>
        <taxon>Anguillidae</taxon>
        <taxon>Anguilla</taxon>
    </lineage>
</organism>
<proteinExistence type="predicted"/>
<name>A0A0E9XEB9_ANGAN</name>
<evidence type="ECO:0000313" key="1">
    <source>
        <dbReference type="EMBL" id="JAI01093.1"/>
    </source>
</evidence>
<dbReference type="EMBL" id="GBXM01007485">
    <property type="protein sequence ID" value="JAI01093.1"/>
    <property type="molecule type" value="Transcribed_RNA"/>
</dbReference>
<dbReference type="AlphaFoldDB" id="A0A0E9XEB9"/>
<reference evidence="1" key="1">
    <citation type="submission" date="2014-11" db="EMBL/GenBank/DDBJ databases">
        <authorList>
            <person name="Amaro Gonzalez C."/>
        </authorList>
    </citation>
    <scope>NUCLEOTIDE SEQUENCE</scope>
</reference>